<evidence type="ECO:0000313" key="3">
    <source>
        <dbReference type="Proteomes" id="UP000053558"/>
    </source>
</evidence>
<dbReference type="InterPro" id="IPR041320">
    <property type="entry name" value="CxC1"/>
</dbReference>
<feature type="domain" description="CxC1-like cysteine cluster associated with KDZ transposases" evidence="1">
    <location>
        <begin position="40"/>
        <end position="124"/>
    </location>
</feature>
<keyword evidence="3" id="KW-1185">Reference proteome</keyword>
<dbReference type="AlphaFoldDB" id="R7SEN0"/>
<sequence>KRHNQWQRWTRDVIPRLIDVYADYMSRSKGLREIPATPCNTTSCSCDKKLLEVDCISFDRVVHVSLQTCRCRTAPMQLLARGFFPCAPIAPSMAFDLRLLEFARLLFARLTPNSTGWCEAVEVFMYLLRYRLDTK</sequence>
<dbReference type="EMBL" id="JH711592">
    <property type="protein sequence ID" value="EIW74315.1"/>
    <property type="molecule type" value="Genomic_DNA"/>
</dbReference>
<dbReference type="Proteomes" id="UP000053558">
    <property type="component" value="Unassembled WGS sequence"/>
</dbReference>
<feature type="non-terminal residue" evidence="2">
    <location>
        <position position="135"/>
    </location>
</feature>
<dbReference type="OrthoDB" id="3200967at2759"/>
<dbReference type="Pfam" id="PF18802">
    <property type="entry name" value="CxC1"/>
    <property type="match status" value="1"/>
</dbReference>
<gene>
    <name evidence="2" type="ORF">CONPUDRAFT_15837</name>
</gene>
<dbReference type="RefSeq" id="XP_007775317.1">
    <property type="nucleotide sequence ID" value="XM_007777127.1"/>
</dbReference>
<dbReference type="GeneID" id="19203900"/>
<accession>R7SEN0</accession>
<feature type="non-terminal residue" evidence="2">
    <location>
        <position position="1"/>
    </location>
</feature>
<evidence type="ECO:0000259" key="1">
    <source>
        <dbReference type="Pfam" id="PF18802"/>
    </source>
</evidence>
<dbReference type="KEGG" id="cput:CONPUDRAFT_15837"/>
<proteinExistence type="predicted"/>
<protein>
    <recommendedName>
        <fullName evidence="1">CxC1-like cysteine cluster associated with KDZ transposases domain-containing protein</fullName>
    </recommendedName>
</protein>
<reference evidence="3" key="1">
    <citation type="journal article" date="2012" name="Science">
        <title>The Paleozoic origin of enzymatic lignin decomposition reconstructed from 31 fungal genomes.</title>
        <authorList>
            <person name="Floudas D."/>
            <person name="Binder M."/>
            <person name="Riley R."/>
            <person name="Barry K."/>
            <person name="Blanchette R.A."/>
            <person name="Henrissat B."/>
            <person name="Martinez A.T."/>
            <person name="Otillar R."/>
            <person name="Spatafora J.W."/>
            <person name="Yadav J.S."/>
            <person name="Aerts A."/>
            <person name="Benoit I."/>
            <person name="Boyd A."/>
            <person name="Carlson A."/>
            <person name="Copeland A."/>
            <person name="Coutinho P.M."/>
            <person name="de Vries R.P."/>
            <person name="Ferreira P."/>
            <person name="Findley K."/>
            <person name="Foster B."/>
            <person name="Gaskell J."/>
            <person name="Glotzer D."/>
            <person name="Gorecki P."/>
            <person name="Heitman J."/>
            <person name="Hesse C."/>
            <person name="Hori C."/>
            <person name="Igarashi K."/>
            <person name="Jurgens J.A."/>
            <person name="Kallen N."/>
            <person name="Kersten P."/>
            <person name="Kohler A."/>
            <person name="Kuees U."/>
            <person name="Kumar T.K.A."/>
            <person name="Kuo A."/>
            <person name="LaButti K."/>
            <person name="Larrondo L.F."/>
            <person name="Lindquist E."/>
            <person name="Ling A."/>
            <person name="Lombard V."/>
            <person name="Lucas S."/>
            <person name="Lundell T."/>
            <person name="Martin R."/>
            <person name="McLaughlin D.J."/>
            <person name="Morgenstern I."/>
            <person name="Morin E."/>
            <person name="Murat C."/>
            <person name="Nagy L.G."/>
            <person name="Nolan M."/>
            <person name="Ohm R.A."/>
            <person name="Patyshakuliyeva A."/>
            <person name="Rokas A."/>
            <person name="Ruiz-Duenas F.J."/>
            <person name="Sabat G."/>
            <person name="Salamov A."/>
            <person name="Samejima M."/>
            <person name="Schmutz J."/>
            <person name="Slot J.C."/>
            <person name="St John F."/>
            <person name="Stenlid J."/>
            <person name="Sun H."/>
            <person name="Sun S."/>
            <person name="Syed K."/>
            <person name="Tsang A."/>
            <person name="Wiebenga A."/>
            <person name="Young D."/>
            <person name="Pisabarro A."/>
            <person name="Eastwood D.C."/>
            <person name="Martin F."/>
            <person name="Cullen D."/>
            <person name="Grigoriev I.V."/>
            <person name="Hibbett D.S."/>
        </authorList>
    </citation>
    <scope>NUCLEOTIDE SEQUENCE [LARGE SCALE GENOMIC DNA]</scope>
    <source>
        <strain evidence="3">RWD-64-598 SS2</strain>
    </source>
</reference>
<dbReference type="OMA" id="ERITIRV"/>
<organism evidence="2 3">
    <name type="scientific">Coniophora puteana (strain RWD-64-598)</name>
    <name type="common">Brown rot fungus</name>
    <dbReference type="NCBI Taxonomy" id="741705"/>
    <lineage>
        <taxon>Eukaryota</taxon>
        <taxon>Fungi</taxon>
        <taxon>Dikarya</taxon>
        <taxon>Basidiomycota</taxon>
        <taxon>Agaricomycotina</taxon>
        <taxon>Agaricomycetes</taxon>
        <taxon>Agaricomycetidae</taxon>
        <taxon>Boletales</taxon>
        <taxon>Coniophorineae</taxon>
        <taxon>Coniophoraceae</taxon>
        <taxon>Coniophora</taxon>
    </lineage>
</organism>
<name>R7SEN0_CONPW</name>
<evidence type="ECO:0000313" key="2">
    <source>
        <dbReference type="EMBL" id="EIW74315.1"/>
    </source>
</evidence>